<dbReference type="Proteomes" id="UP001230035">
    <property type="component" value="Unassembled WGS sequence"/>
</dbReference>
<comment type="caution">
    <text evidence="1">The sequence shown here is derived from an EMBL/GenBank/DDBJ whole genome shotgun (WGS) entry which is preliminary data.</text>
</comment>
<keyword evidence="2" id="KW-1185">Reference proteome</keyword>
<sequence>MDKTRTIEILEALVSGRSPKTGEIIGGYSVLNERDVIRALQIAIDELKISNAGNVSEKKQPKEKKPENTAYREIDYFKKEKFNKMSPELINRLKKRINDFGITKSENLSEYIINARKNYPRAYEPWSEQETELFVEAIKLTNDIDLLSECFQRGNGSIESYGQKIMYENQNNGN</sequence>
<evidence type="ECO:0000313" key="1">
    <source>
        <dbReference type="EMBL" id="MDI9256862.1"/>
    </source>
</evidence>
<gene>
    <name evidence="1" type="ORF">QHT84_05485</name>
</gene>
<name>A0ABT6XPV0_9FLAO</name>
<dbReference type="RefSeq" id="WP_283238547.1">
    <property type="nucleotide sequence ID" value="NZ_JASGBP010000002.1"/>
</dbReference>
<proteinExistence type="predicted"/>
<evidence type="ECO:0000313" key="2">
    <source>
        <dbReference type="Proteomes" id="UP001230035"/>
    </source>
</evidence>
<organism evidence="1 2">
    <name type="scientific">Flavobacterium sedimenticola</name>
    <dbReference type="NCBI Taxonomy" id="3043286"/>
    <lineage>
        <taxon>Bacteria</taxon>
        <taxon>Pseudomonadati</taxon>
        <taxon>Bacteroidota</taxon>
        <taxon>Flavobacteriia</taxon>
        <taxon>Flavobacteriales</taxon>
        <taxon>Flavobacteriaceae</taxon>
        <taxon>Flavobacterium</taxon>
    </lineage>
</organism>
<accession>A0ABT6XPV0</accession>
<reference evidence="1 2" key="1">
    <citation type="submission" date="2023-05" db="EMBL/GenBank/DDBJ databases">
        <title>Flavobacterium sedimenti sp. nov., isolated from the sediment.</title>
        <authorList>
            <person name="Wu N."/>
        </authorList>
    </citation>
    <scope>NUCLEOTIDE SEQUENCE [LARGE SCALE GENOMIC DNA]</scope>
    <source>
        <strain evidence="1 2">YZ-48</strain>
    </source>
</reference>
<protein>
    <submittedName>
        <fullName evidence="1">Uncharacterized protein</fullName>
    </submittedName>
</protein>
<dbReference type="EMBL" id="JASGBP010000002">
    <property type="protein sequence ID" value="MDI9256862.1"/>
    <property type="molecule type" value="Genomic_DNA"/>
</dbReference>